<evidence type="ECO:0000256" key="2">
    <source>
        <dbReference type="ARBA" id="ARBA00022448"/>
    </source>
</evidence>
<accession>C6LJ35</accession>
<dbReference type="InterPro" id="IPR027417">
    <property type="entry name" value="P-loop_NTPase"/>
</dbReference>
<feature type="domain" description="ABC transporter" evidence="8">
    <location>
        <begin position="225"/>
        <end position="430"/>
    </location>
</feature>
<dbReference type="eggNOG" id="COG1129">
    <property type="taxonomic scope" value="Bacteria"/>
</dbReference>
<evidence type="ECO:0000256" key="7">
    <source>
        <dbReference type="ARBA" id="ARBA00023136"/>
    </source>
</evidence>
<dbReference type="Proteomes" id="UP000005561">
    <property type="component" value="Unassembled WGS sequence"/>
</dbReference>
<evidence type="ECO:0000256" key="6">
    <source>
        <dbReference type="ARBA" id="ARBA00022967"/>
    </source>
</evidence>
<dbReference type="Pfam" id="PF00005">
    <property type="entry name" value="ABC_tran"/>
    <property type="match status" value="2"/>
</dbReference>
<evidence type="ECO:0000256" key="3">
    <source>
        <dbReference type="ARBA" id="ARBA00022475"/>
    </source>
</evidence>
<dbReference type="InterPro" id="IPR050095">
    <property type="entry name" value="ECF_ABC_transporter_ATP-bd"/>
</dbReference>
<dbReference type="InterPro" id="IPR015856">
    <property type="entry name" value="ABC_transpr_CbiO/EcfA_su"/>
</dbReference>
<gene>
    <name evidence="9" type="ORF">BRYFOR_08669</name>
</gene>
<dbReference type="CDD" id="cd03225">
    <property type="entry name" value="ABC_cobalt_CbiO_domain1"/>
    <property type="match status" value="1"/>
</dbReference>
<comment type="caution">
    <text evidence="9">The sequence shown here is derived from an EMBL/GenBank/DDBJ whole genome shotgun (WGS) entry which is preliminary data.</text>
</comment>
<name>C6LJ35_9FIRM</name>
<evidence type="ECO:0000256" key="1">
    <source>
        <dbReference type="ARBA" id="ARBA00005417"/>
    </source>
</evidence>
<keyword evidence="7" id="KW-0472">Membrane</keyword>
<dbReference type="STRING" id="168384.SAMN05660368_00816"/>
<dbReference type="EMBL" id="ACCL02000019">
    <property type="protein sequence ID" value="EET59355.1"/>
    <property type="molecule type" value="Genomic_DNA"/>
</dbReference>
<sequence>MEDERVITFKEVSFQYEKDEGQREESGIRDMAEMPLYERAGYVASVFQNPKSQFFNTDAESEIVYGLENRGLLVEEIDRRLERTVKELHLEQLCTKSMFALYGGEKQRIAFASAFITDAPVVVLDEPSANLDAEAVRNIRGILEKIKRQGKTILIAEHRVAYLKGLADTVCFMEEGRIRRKYTAEEFYAFSDEKRRAMGLRCLMEEGGFPDSLLKRDVPKRETVLEIKDLTLAYKKQIVQEHLLFRASAGEIVGITGRNGSGKTTFLRAVSGLAAVKCGSILINGKKTGRRKRRKLCAMVMQDVNYQLFSDCVENECLLGNPGAAREKVKDILSEMGLSDCLMRHPQSLSGGQKQRLVMAAACVAQKQLLLLDEPTSGLDYRSMQAAGRALKRLAQKGMLILVVTHDREFAETVCDRLFFLEKRREPADC</sequence>
<dbReference type="AlphaFoldDB" id="C6LJ35"/>
<evidence type="ECO:0000313" key="10">
    <source>
        <dbReference type="Proteomes" id="UP000005561"/>
    </source>
</evidence>
<comment type="similarity">
    <text evidence="1">Belongs to the ABC transporter superfamily.</text>
</comment>
<dbReference type="GO" id="GO:0042626">
    <property type="term" value="F:ATPase-coupled transmembrane transporter activity"/>
    <property type="evidence" value="ECO:0007669"/>
    <property type="project" value="TreeGrafter"/>
</dbReference>
<feature type="domain" description="ABC transporter" evidence="8">
    <location>
        <begin position="1"/>
        <end position="200"/>
    </location>
</feature>
<keyword evidence="10" id="KW-1185">Reference proteome</keyword>
<evidence type="ECO:0000256" key="4">
    <source>
        <dbReference type="ARBA" id="ARBA00022741"/>
    </source>
</evidence>
<keyword evidence="3" id="KW-1003">Cell membrane</keyword>
<dbReference type="GO" id="GO:0016887">
    <property type="term" value="F:ATP hydrolysis activity"/>
    <property type="evidence" value="ECO:0007669"/>
    <property type="project" value="InterPro"/>
</dbReference>
<proteinExistence type="inferred from homology"/>
<dbReference type="GO" id="GO:0005524">
    <property type="term" value="F:ATP binding"/>
    <property type="evidence" value="ECO:0007669"/>
    <property type="project" value="UniProtKB-KW"/>
</dbReference>
<evidence type="ECO:0000256" key="5">
    <source>
        <dbReference type="ARBA" id="ARBA00022840"/>
    </source>
</evidence>
<dbReference type="SMART" id="SM00382">
    <property type="entry name" value="AAA"/>
    <property type="match status" value="1"/>
</dbReference>
<dbReference type="Gene3D" id="3.40.50.300">
    <property type="entry name" value="P-loop containing nucleotide triphosphate hydrolases"/>
    <property type="match status" value="2"/>
</dbReference>
<dbReference type="PROSITE" id="PS50893">
    <property type="entry name" value="ABC_TRANSPORTER_2"/>
    <property type="match status" value="2"/>
</dbReference>
<dbReference type="PANTHER" id="PTHR43553">
    <property type="entry name" value="HEAVY METAL TRANSPORTER"/>
    <property type="match status" value="1"/>
</dbReference>
<dbReference type="OrthoDB" id="501320at2"/>
<reference evidence="9" key="1">
    <citation type="submission" date="2009-07" db="EMBL/GenBank/DDBJ databases">
        <authorList>
            <person name="Weinstock G."/>
            <person name="Sodergren E."/>
            <person name="Clifton S."/>
            <person name="Fulton L."/>
            <person name="Fulton B."/>
            <person name="Courtney L."/>
            <person name="Fronick C."/>
            <person name="Harrison M."/>
            <person name="Strong C."/>
            <person name="Farmer C."/>
            <person name="Delahaunty K."/>
            <person name="Markovic C."/>
            <person name="Hall O."/>
            <person name="Minx P."/>
            <person name="Tomlinson C."/>
            <person name="Mitreva M."/>
            <person name="Nelson J."/>
            <person name="Hou S."/>
            <person name="Wollam A."/>
            <person name="Pepin K.H."/>
            <person name="Johnson M."/>
            <person name="Bhonagiri V."/>
            <person name="Nash W.E."/>
            <person name="Warren W."/>
            <person name="Chinwalla A."/>
            <person name="Mardis E.R."/>
            <person name="Wilson R.K."/>
        </authorList>
    </citation>
    <scope>NUCLEOTIDE SEQUENCE [LARGE SCALE GENOMIC DNA]</scope>
    <source>
        <strain evidence="9">DSM 14469</strain>
    </source>
</reference>
<keyword evidence="5 9" id="KW-0067">ATP-binding</keyword>
<organism evidence="9 10">
    <name type="scientific">Marvinbryantia formatexigens DSM 14469</name>
    <dbReference type="NCBI Taxonomy" id="478749"/>
    <lineage>
        <taxon>Bacteria</taxon>
        <taxon>Bacillati</taxon>
        <taxon>Bacillota</taxon>
        <taxon>Clostridia</taxon>
        <taxon>Lachnospirales</taxon>
        <taxon>Lachnospiraceae</taxon>
        <taxon>Marvinbryantia</taxon>
    </lineage>
</organism>
<evidence type="ECO:0000259" key="8">
    <source>
        <dbReference type="PROSITE" id="PS50893"/>
    </source>
</evidence>
<dbReference type="GO" id="GO:0043190">
    <property type="term" value="C:ATP-binding cassette (ABC) transporter complex"/>
    <property type="evidence" value="ECO:0007669"/>
    <property type="project" value="TreeGrafter"/>
</dbReference>
<keyword evidence="4" id="KW-0547">Nucleotide-binding</keyword>
<protein>
    <submittedName>
        <fullName evidence="9">ABC transporter, ATP-binding protein</fullName>
    </submittedName>
</protein>
<evidence type="ECO:0000313" key="9">
    <source>
        <dbReference type="EMBL" id="EET59355.1"/>
    </source>
</evidence>
<keyword evidence="2" id="KW-0813">Transport</keyword>
<dbReference type="InterPro" id="IPR003593">
    <property type="entry name" value="AAA+_ATPase"/>
</dbReference>
<keyword evidence="6" id="KW-1278">Translocase</keyword>
<dbReference type="SUPFAM" id="SSF52540">
    <property type="entry name" value="P-loop containing nucleoside triphosphate hydrolases"/>
    <property type="match status" value="2"/>
</dbReference>
<dbReference type="InterPro" id="IPR003439">
    <property type="entry name" value="ABC_transporter-like_ATP-bd"/>
</dbReference>